<dbReference type="AlphaFoldDB" id="A0A402CP80"/>
<feature type="region of interest" description="Disordered" evidence="1">
    <location>
        <begin position="1"/>
        <end position="107"/>
    </location>
</feature>
<evidence type="ECO:0000256" key="1">
    <source>
        <dbReference type="SAM" id="MobiDB-lite"/>
    </source>
</evidence>
<evidence type="ECO:0000256" key="2">
    <source>
        <dbReference type="SAM" id="Phobius"/>
    </source>
</evidence>
<organism evidence="3 4">
    <name type="scientific">Capsulimonas corticalis</name>
    <dbReference type="NCBI Taxonomy" id="2219043"/>
    <lineage>
        <taxon>Bacteria</taxon>
        <taxon>Bacillati</taxon>
        <taxon>Armatimonadota</taxon>
        <taxon>Armatimonadia</taxon>
        <taxon>Capsulimonadales</taxon>
        <taxon>Capsulimonadaceae</taxon>
        <taxon>Capsulimonas</taxon>
    </lineage>
</organism>
<keyword evidence="2" id="KW-0812">Transmembrane</keyword>
<evidence type="ECO:0000313" key="3">
    <source>
        <dbReference type="EMBL" id="BDI33108.1"/>
    </source>
</evidence>
<keyword evidence="2" id="KW-0472">Membrane</keyword>
<feature type="transmembrane region" description="Helical" evidence="2">
    <location>
        <begin position="111"/>
        <end position="133"/>
    </location>
</feature>
<proteinExistence type="predicted"/>
<evidence type="ECO:0000313" key="4">
    <source>
        <dbReference type="Proteomes" id="UP000287394"/>
    </source>
</evidence>
<dbReference type="EMBL" id="AP025739">
    <property type="protein sequence ID" value="BDI33108.1"/>
    <property type="molecule type" value="Genomic_DNA"/>
</dbReference>
<keyword evidence="4" id="KW-1185">Reference proteome</keyword>
<protein>
    <submittedName>
        <fullName evidence="3">Uncharacterized protein</fullName>
    </submittedName>
</protein>
<dbReference type="RefSeq" id="WP_125205769.1">
    <property type="nucleotide sequence ID" value="NZ_AP025739.1"/>
</dbReference>
<sequence>MTQYDLAGNPLPNGGASQPQYDLAGNPIAPQGAPMGGGGGAYAPPGMGGQAIQYDLAGNPLPVQQAPPSYGNPAGGPPPMPGQQPYGAPGQRSGPYGGPQQAAKQSDKRGLGVGIGIVLAVLVAGGVFLKIMMPSPVPAPTSFTPFVAPNKDFQVQGPTGWDTVTAYDVPGDSSSDSTVGGVKFKSGPAFIDVTTDSVAQIRNDILLNGAGAAPDALFGSQAAYEQKRSKSRVSSILKNYQEKPMPAFASPMGESAIAEYTADGPKIGIGPKVHGYRMTTVGPKIFAIINCQCPEADWQTLKPAFVTSINSIADGNAAPPAP</sequence>
<dbReference type="Proteomes" id="UP000287394">
    <property type="component" value="Chromosome"/>
</dbReference>
<feature type="compositionally biased region" description="Gly residues" evidence="1">
    <location>
        <begin position="34"/>
        <end position="49"/>
    </location>
</feature>
<name>A0A402CP80_9BACT</name>
<accession>A0A402CP80</accession>
<dbReference type="KEGG" id="ccot:CCAX7_51590"/>
<reference evidence="3 4" key="1">
    <citation type="journal article" date="2019" name="Int. J. Syst. Evol. Microbiol.">
        <title>Capsulimonas corticalis gen. nov., sp. nov., an aerobic capsulated bacterium, of a novel bacterial order, Capsulimonadales ord. nov., of the class Armatimonadia of the phylum Armatimonadetes.</title>
        <authorList>
            <person name="Li J."/>
            <person name="Kudo C."/>
            <person name="Tonouchi A."/>
        </authorList>
    </citation>
    <scope>NUCLEOTIDE SEQUENCE [LARGE SCALE GENOMIC DNA]</scope>
    <source>
        <strain evidence="3 4">AX-7</strain>
    </source>
</reference>
<keyword evidence="2" id="KW-1133">Transmembrane helix</keyword>
<gene>
    <name evidence="3" type="ORF">CCAX7_51590</name>
</gene>